<reference evidence="6" key="1">
    <citation type="submission" date="2014-09" db="EMBL/GenBank/DDBJ databases">
        <authorList>
            <person name="Gomez-Valero L."/>
        </authorList>
    </citation>
    <scope>NUCLEOTIDE SEQUENCE [LARGE SCALE GENOMIC DNA]</scope>
    <source>
        <strain evidence="6">ATCC33218</strain>
    </source>
</reference>
<dbReference type="PANTHER" id="PTHR30035:SF3">
    <property type="entry name" value="INTERMEMBRANE PHOSPHOLIPID TRANSPORT SYSTEM LIPOPROTEIN MLAA"/>
    <property type="match status" value="1"/>
</dbReference>
<feature type="region of interest" description="Disordered" evidence="3">
    <location>
        <begin position="243"/>
        <end position="272"/>
    </location>
</feature>
<evidence type="ECO:0000313" key="6">
    <source>
        <dbReference type="Proteomes" id="UP000032414"/>
    </source>
</evidence>
<evidence type="ECO:0000313" key="4">
    <source>
        <dbReference type="EMBL" id="CEG61823.1"/>
    </source>
</evidence>
<dbReference type="PRINTS" id="PR01805">
    <property type="entry name" value="VACJLIPOPROT"/>
</dbReference>
<dbReference type="InterPro" id="IPR007428">
    <property type="entry name" value="MlaA"/>
</dbReference>
<keyword evidence="7" id="KW-1185">Reference proteome</keyword>
<sequence length="272" mass="30477">MRLIATLATMVSSLMLCSCLHKGNNPVDPYESINRKIYNFNMAFDATVLKPPAKIYKAVIPARVRTSINNAYNNVYMLPTVASDLFQGEWRQAIKDSWRFLINSTIGVAGFFDVADKAFSLPPHYNDFGLTFAKWGKKKSVYIVLPFLGPSTVRDALGLPLDYAFTPYPYLPSGVAIYSIAILRYVDLRSQLLETDAIMNEALDKYAFMRDAYLQHRNYLITGEQADTDASLYVDEQDVGDYVDEPASTKKSVKLNSSKNAAHRSAPARNPT</sequence>
<dbReference type="PROSITE" id="PS51257">
    <property type="entry name" value="PROKAR_LIPOPROTEIN"/>
    <property type="match status" value="1"/>
</dbReference>
<gene>
    <name evidence="4" type="ORF">LMI_2562</name>
    <name evidence="5" type="ORF">SAMN02982997_01199</name>
</gene>
<comment type="similarity">
    <text evidence="1">Belongs to the MlaA family.</text>
</comment>
<dbReference type="Pfam" id="PF04333">
    <property type="entry name" value="MlaA"/>
    <property type="match status" value="1"/>
</dbReference>
<accession>A0A098GH59</accession>
<keyword evidence="5" id="KW-0449">Lipoprotein</keyword>
<dbReference type="GO" id="GO:0120010">
    <property type="term" value="P:intermembrane phospholipid transfer"/>
    <property type="evidence" value="ECO:0007669"/>
    <property type="project" value="TreeGrafter"/>
</dbReference>
<dbReference type="Proteomes" id="UP000032414">
    <property type="component" value="Chromosome I"/>
</dbReference>
<evidence type="ECO:0000256" key="1">
    <source>
        <dbReference type="ARBA" id="ARBA00010634"/>
    </source>
</evidence>
<evidence type="ECO:0000313" key="7">
    <source>
        <dbReference type="Proteomes" id="UP000182998"/>
    </source>
</evidence>
<evidence type="ECO:0000313" key="5">
    <source>
        <dbReference type="EMBL" id="SCY24669.1"/>
    </source>
</evidence>
<dbReference type="OrthoDB" id="9785326at2"/>
<dbReference type="EMBL" id="FMVN01000005">
    <property type="protein sequence ID" value="SCY24669.1"/>
    <property type="molecule type" value="Genomic_DNA"/>
</dbReference>
<proteinExistence type="inferred from homology"/>
<dbReference type="PANTHER" id="PTHR30035">
    <property type="entry name" value="LIPOPROTEIN VACJ-RELATED"/>
    <property type="match status" value="1"/>
</dbReference>
<evidence type="ECO:0000256" key="3">
    <source>
        <dbReference type="SAM" id="MobiDB-lite"/>
    </source>
</evidence>
<dbReference type="EMBL" id="LN614830">
    <property type="protein sequence ID" value="CEG61823.1"/>
    <property type="molecule type" value="Genomic_DNA"/>
</dbReference>
<organism evidence="4 6">
    <name type="scientific">Legionella micdadei</name>
    <name type="common">Tatlockia micdadei</name>
    <dbReference type="NCBI Taxonomy" id="451"/>
    <lineage>
        <taxon>Bacteria</taxon>
        <taxon>Pseudomonadati</taxon>
        <taxon>Pseudomonadota</taxon>
        <taxon>Gammaproteobacteria</taxon>
        <taxon>Legionellales</taxon>
        <taxon>Legionellaceae</taxon>
        <taxon>Legionella</taxon>
    </lineage>
</organism>
<dbReference type="Proteomes" id="UP000182998">
    <property type="component" value="Unassembled WGS sequence"/>
</dbReference>
<dbReference type="PATRIC" id="fig|451.8.peg.2696"/>
<name>A0A098GH59_LEGMI</name>
<reference evidence="4" key="2">
    <citation type="submission" date="2014-09" db="EMBL/GenBank/DDBJ databases">
        <authorList>
            <person name="GOMEZ-VALERO Laura"/>
        </authorList>
    </citation>
    <scope>NUCLEOTIDE SEQUENCE</scope>
    <source>
        <strain evidence="4">ATCC33218</strain>
    </source>
</reference>
<dbReference type="GO" id="GO:0016020">
    <property type="term" value="C:membrane"/>
    <property type="evidence" value="ECO:0007669"/>
    <property type="project" value="InterPro"/>
</dbReference>
<dbReference type="AlphaFoldDB" id="A0A098GH59"/>
<dbReference type="RefSeq" id="WP_045100002.1">
    <property type="nucleotide sequence ID" value="NZ_CP020614.1"/>
</dbReference>
<dbReference type="KEGG" id="tmc:LMI_2562"/>
<dbReference type="HOGENOM" id="CLU_059326_3_0_6"/>
<dbReference type="STRING" id="451.B6N58_03405"/>
<keyword evidence="2" id="KW-0732">Signal</keyword>
<reference evidence="5 7" key="3">
    <citation type="submission" date="2016-10" db="EMBL/GenBank/DDBJ databases">
        <authorList>
            <person name="Varghese N."/>
            <person name="Submissions S."/>
        </authorList>
    </citation>
    <scope>NUCLEOTIDE SEQUENCE [LARGE SCALE GENOMIC DNA]</scope>
    <source>
        <strain evidence="5 7">ATCC 33218</strain>
    </source>
</reference>
<protein>
    <submittedName>
        <fullName evidence="5">Phospholipid-binding lipoprotein MlaA</fullName>
    </submittedName>
</protein>
<evidence type="ECO:0000256" key="2">
    <source>
        <dbReference type="ARBA" id="ARBA00022729"/>
    </source>
</evidence>